<protein>
    <submittedName>
        <fullName evidence="1">Uncharacterized protein</fullName>
    </submittedName>
</protein>
<reference evidence="1 2" key="1">
    <citation type="submission" date="2019-02" db="EMBL/GenBank/DDBJ databases">
        <title>Deep-cultivation of Planctomycetes and their phenomic and genomic characterization uncovers novel biology.</title>
        <authorList>
            <person name="Wiegand S."/>
            <person name="Jogler M."/>
            <person name="Boedeker C."/>
            <person name="Pinto D."/>
            <person name="Vollmers J."/>
            <person name="Rivas-Marin E."/>
            <person name="Kohn T."/>
            <person name="Peeters S.H."/>
            <person name="Heuer A."/>
            <person name="Rast P."/>
            <person name="Oberbeckmann S."/>
            <person name="Bunk B."/>
            <person name="Jeske O."/>
            <person name="Meyerdierks A."/>
            <person name="Storesund J.E."/>
            <person name="Kallscheuer N."/>
            <person name="Luecker S."/>
            <person name="Lage O.M."/>
            <person name="Pohl T."/>
            <person name="Merkel B.J."/>
            <person name="Hornburger P."/>
            <person name="Mueller R.-W."/>
            <person name="Bruemmer F."/>
            <person name="Labrenz M."/>
            <person name="Spormann A.M."/>
            <person name="Op Den Camp H."/>
            <person name="Overmann J."/>
            <person name="Amann R."/>
            <person name="Jetten M.S.M."/>
            <person name="Mascher T."/>
            <person name="Medema M.H."/>
            <person name="Devos D.P."/>
            <person name="Kaster A.-K."/>
            <person name="Ovreas L."/>
            <person name="Rohde M."/>
            <person name="Galperin M.Y."/>
            <person name="Jogler C."/>
        </authorList>
    </citation>
    <scope>NUCLEOTIDE SEQUENCE [LARGE SCALE GENOMIC DNA]</scope>
    <source>
        <strain evidence="1 2">Poly51</strain>
    </source>
</reference>
<dbReference type="PANTHER" id="PTHR34351:SF1">
    <property type="entry name" value="SLR1927 PROTEIN"/>
    <property type="match status" value="1"/>
</dbReference>
<sequence length="383" mass="41987">MTGASVTLLLIAIVSINIVWGYPWMGMFAATTSMLCVGWFINRLMCPKLKVDFSLPRSSPAGQPFPVEMHLRNQAKLPAMDLTVDFARPKRRRGRQAGEADFRSVHQKPSLSLIPPGQRRHVSCSLISNQRGVWRLPSVSVESMFPFHLFRSQRAITSTPEIAITPRLLADDDGPIAKGLLDALGGWSHRLLAGDALDYTGSREYEVGMPVRRWDFRSWARLGRPIVREFQSPSIQVVTIVVDTSIAANAHASPAHPANEARSEMLERLLSLAAVAVTDLCRRQVRVRLFVTGESTESTNPFQSAPVAIDNEPLLIQLAAAQQVAPELADTSITDAVANRGSSPMLILTTRVTSFEGQSVPGSLTTIRIDSSHDPVGQSARHD</sequence>
<gene>
    <name evidence="1" type="ORF">Poly51_07360</name>
</gene>
<dbReference type="PANTHER" id="PTHR34351">
    <property type="entry name" value="SLR1927 PROTEIN-RELATED"/>
    <property type="match status" value="1"/>
</dbReference>
<name>A0A5C6FHV8_9BACT</name>
<accession>A0A5C6FHV8</accession>
<comment type="caution">
    <text evidence="1">The sequence shown here is derived from an EMBL/GenBank/DDBJ whole genome shotgun (WGS) entry which is preliminary data.</text>
</comment>
<dbReference type="RefSeq" id="WP_146454274.1">
    <property type="nucleotide sequence ID" value="NZ_SJPW01000001.1"/>
</dbReference>
<evidence type="ECO:0000313" key="2">
    <source>
        <dbReference type="Proteomes" id="UP000318288"/>
    </source>
</evidence>
<dbReference type="AlphaFoldDB" id="A0A5C6FHV8"/>
<dbReference type="OrthoDB" id="9812729at2"/>
<dbReference type="EMBL" id="SJPW01000001">
    <property type="protein sequence ID" value="TWU60460.1"/>
    <property type="molecule type" value="Genomic_DNA"/>
</dbReference>
<evidence type="ECO:0000313" key="1">
    <source>
        <dbReference type="EMBL" id="TWU60460.1"/>
    </source>
</evidence>
<organism evidence="1 2">
    <name type="scientific">Rubripirellula tenax</name>
    <dbReference type="NCBI Taxonomy" id="2528015"/>
    <lineage>
        <taxon>Bacteria</taxon>
        <taxon>Pseudomonadati</taxon>
        <taxon>Planctomycetota</taxon>
        <taxon>Planctomycetia</taxon>
        <taxon>Pirellulales</taxon>
        <taxon>Pirellulaceae</taxon>
        <taxon>Rubripirellula</taxon>
    </lineage>
</organism>
<dbReference type="Proteomes" id="UP000318288">
    <property type="component" value="Unassembled WGS sequence"/>
</dbReference>
<keyword evidence="2" id="KW-1185">Reference proteome</keyword>
<proteinExistence type="predicted"/>